<evidence type="ECO:0000313" key="1">
    <source>
        <dbReference type="EMBL" id="KXU10407.1"/>
    </source>
</evidence>
<dbReference type="Proteomes" id="UP000071927">
    <property type="component" value="Unassembled WGS sequence"/>
</dbReference>
<dbReference type="AlphaFoldDB" id="A0A139R6M5"/>
<name>A0A139R6M5_9STRE</name>
<proteinExistence type="predicted"/>
<reference evidence="1 2" key="1">
    <citation type="submission" date="2016-01" db="EMBL/GenBank/DDBJ databases">
        <title>Highly variable Streptococcus oralis are common among viridans streptococci isolated from primates.</title>
        <authorList>
            <person name="Denapaite D."/>
            <person name="Rieger M."/>
            <person name="Koendgen S."/>
            <person name="Brueckner R."/>
            <person name="Ochigava I."/>
            <person name="Kappeler P."/>
            <person name="Maetz-Rensing K."/>
            <person name="Leendertz F."/>
            <person name="Hakenbeck R."/>
        </authorList>
    </citation>
    <scope>NUCLEOTIDE SEQUENCE [LARGE SCALE GENOMIC DNA]</scope>
    <source>
        <strain evidence="1 2">DD03</strain>
    </source>
</reference>
<accession>A0A139R6M5</accession>
<organism evidence="1 2">
    <name type="scientific">Streptococcus gallolyticus</name>
    <dbReference type="NCBI Taxonomy" id="315405"/>
    <lineage>
        <taxon>Bacteria</taxon>
        <taxon>Bacillati</taxon>
        <taxon>Bacillota</taxon>
        <taxon>Bacilli</taxon>
        <taxon>Lactobacillales</taxon>
        <taxon>Streptococcaceae</taxon>
        <taxon>Streptococcus</taxon>
    </lineage>
</organism>
<dbReference type="EMBL" id="LQXV01000065">
    <property type="protein sequence ID" value="KXU10407.1"/>
    <property type="molecule type" value="Genomic_DNA"/>
</dbReference>
<sequence length="39" mass="4637">MFLYSQDLSNRKTGTQYCFNVLEFLYSQDLSNRKTTVPK</sequence>
<evidence type="ECO:0000313" key="2">
    <source>
        <dbReference type="Proteomes" id="UP000071927"/>
    </source>
</evidence>
<gene>
    <name evidence="1" type="ORF">SGADD03_00190</name>
</gene>
<protein>
    <submittedName>
        <fullName evidence="1">Uncharacterized protein</fullName>
    </submittedName>
</protein>
<dbReference type="PATRIC" id="fig|315405.12.peg.246"/>
<comment type="caution">
    <text evidence="1">The sequence shown here is derived from an EMBL/GenBank/DDBJ whole genome shotgun (WGS) entry which is preliminary data.</text>
</comment>